<sequence>MTEHEFLAALRTLPLHKGARGLKDDCGLIEIGDETLIFNHDSMAEGTHFRPEADLADVAWKLVAINLSDLASKGAEPIGVLFGHALGGNDRQFIEGLRQVLTAYDVPLLGGDTVATTGASTYSMTAIGRATCKPVPSRDAARIGHGVFVTGTIGRAMLGFEGDKEYLEAFNRPRPQIDAGKQLAPHVGAMMDVSDGLLLDIHRMARASELSISVESSAVPVAQPDRRGECMRWGDDYELLFTLPQGTQLPFPATMIGTVEPRGSAPLYLDGEAMADAEGLGYQHS</sequence>
<evidence type="ECO:0000256" key="2">
    <source>
        <dbReference type="HAMAP-Rule" id="MF_02128"/>
    </source>
</evidence>
<organism evidence="5 6">
    <name type="scientific">Erythrobacter crassostreae</name>
    <dbReference type="NCBI Taxonomy" id="2828328"/>
    <lineage>
        <taxon>Bacteria</taxon>
        <taxon>Pseudomonadati</taxon>
        <taxon>Pseudomonadota</taxon>
        <taxon>Alphaproteobacteria</taxon>
        <taxon>Sphingomonadales</taxon>
        <taxon>Erythrobacteraceae</taxon>
        <taxon>Erythrobacter/Porphyrobacter group</taxon>
        <taxon>Erythrobacter</taxon>
    </lineage>
</organism>
<feature type="binding site" evidence="2">
    <location>
        <position position="25"/>
    </location>
    <ligand>
        <name>Mg(2+)</name>
        <dbReference type="ChEBI" id="CHEBI:18420"/>
        <label>3</label>
    </ligand>
</feature>
<dbReference type="HAMAP" id="MF_02128">
    <property type="entry name" value="TMP_kinase"/>
    <property type="match status" value="1"/>
</dbReference>
<proteinExistence type="inferred from homology"/>
<feature type="domain" description="PurM-like N-terminal" evidence="3">
    <location>
        <begin position="24"/>
        <end position="129"/>
    </location>
</feature>
<dbReference type="GO" id="GO:0005524">
    <property type="term" value="F:ATP binding"/>
    <property type="evidence" value="ECO:0007669"/>
    <property type="project" value="UniProtKB-UniRule"/>
</dbReference>
<feature type="binding site" evidence="2">
    <location>
        <position position="282"/>
    </location>
    <ligand>
        <name>substrate</name>
    </ligand>
</feature>
<keyword evidence="1 2" id="KW-0784">Thiamine biosynthesis</keyword>
<dbReference type="InterPro" id="IPR010918">
    <property type="entry name" value="PurM-like_C_dom"/>
</dbReference>
<feature type="binding site" evidence="2">
    <location>
        <position position="69"/>
    </location>
    <ligand>
        <name>Mg(2+)</name>
        <dbReference type="ChEBI" id="CHEBI:18420"/>
        <label>3</label>
    </ligand>
</feature>
<comment type="caution">
    <text evidence="2">Lacks conserved residue(s) required for the propagation of feature annotation.</text>
</comment>
<dbReference type="EMBL" id="JAGSPC010000001">
    <property type="protein sequence ID" value="MBV7259512.1"/>
    <property type="molecule type" value="Genomic_DNA"/>
</dbReference>
<feature type="binding site" evidence="2">
    <location>
        <position position="112"/>
    </location>
    <ligand>
        <name>Mg(2+)</name>
        <dbReference type="ChEBI" id="CHEBI:18420"/>
        <label>1</label>
    </ligand>
</feature>
<feature type="binding site" evidence="2">
    <location>
        <position position="69"/>
    </location>
    <ligand>
        <name>Mg(2+)</name>
        <dbReference type="ChEBI" id="CHEBI:18420"/>
        <label>2</label>
    </ligand>
</feature>
<feature type="binding site" evidence="2">
    <location>
        <position position="48"/>
    </location>
    <ligand>
        <name>substrate</name>
    </ligand>
</feature>
<keyword evidence="2" id="KW-0479">Metal-binding</keyword>
<dbReference type="Pfam" id="PF02769">
    <property type="entry name" value="AIRS_C"/>
    <property type="match status" value="1"/>
</dbReference>
<dbReference type="Proteomes" id="UP001138681">
    <property type="component" value="Unassembled WGS sequence"/>
</dbReference>
<feature type="binding site" evidence="2">
    <location>
        <position position="235"/>
    </location>
    <ligand>
        <name>substrate</name>
    </ligand>
</feature>
<dbReference type="GO" id="GO:0009030">
    <property type="term" value="F:thiamine-phosphate kinase activity"/>
    <property type="evidence" value="ECO:0007669"/>
    <property type="project" value="UniProtKB-UniRule"/>
</dbReference>
<dbReference type="PANTHER" id="PTHR30270:SF0">
    <property type="entry name" value="THIAMINE-MONOPHOSPHATE KINASE"/>
    <property type="match status" value="1"/>
</dbReference>
<dbReference type="NCBIfam" id="TIGR01379">
    <property type="entry name" value="thiL"/>
    <property type="match status" value="1"/>
</dbReference>
<feature type="binding site" evidence="2">
    <location>
        <position position="41"/>
    </location>
    <ligand>
        <name>Mg(2+)</name>
        <dbReference type="ChEBI" id="CHEBI:18420"/>
        <label>1</label>
    </ligand>
</feature>
<evidence type="ECO:0000259" key="4">
    <source>
        <dbReference type="Pfam" id="PF02769"/>
    </source>
</evidence>
<dbReference type="AlphaFoldDB" id="A0A9X1F3C2"/>
<keyword evidence="2 5" id="KW-0808">Transferase</keyword>
<dbReference type="InterPro" id="IPR016188">
    <property type="entry name" value="PurM-like_N"/>
</dbReference>
<comment type="similarity">
    <text evidence="2">Belongs to the thiamine-monophosphate kinase family.</text>
</comment>
<evidence type="ECO:0000313" key="5">
    <source>
        <dbReference type="EMBL" id="MBV7259512.1"/>
    </source>
</evidence>
<dbReference type="GO" id="GO:0009228">
    <property type="term" value="P:thiamine biosynthetic process"/>
    <property type="evidence" value="ECO:0007669"/>
    <property type="project" value="UniProtKB-KW"/>
</dbReference>
<keyword evidence="2 5" id="KW-0418">Kinase</keyword>
<dbReference type="Pfam" id="PF00586">
    <property type="entry name" value="AIRS"/>
    <property type="match status" value="1"/>
</dbReference>
<dbReference type="CDD" id="cd02194">
    <property type="entry name" value="ThiL"/>
    <property type="match status" value="1"/>
</dbReference>
<dbReference type="PANTHER" id="PTHR30270">
    <property type="entry name" value="THIAMINE-MONOPHOSPHATE KINASE"/>
    <property type="match status" value="1"/>
</dbReference>
<comment type="miscellaneous">
    <text evidence="2">Reaction mechanism of ThiL seems to utilize a direct, inline transfer of the gamma-phosphate of ATP to TMP rather than a phosphorylated enzyme intermediate.</text>
</comment>
<comment type="pathway">
    <text evidence="2">Cofactor biosynthesis; thiamine diphosphate biosynthesis; thiamine diphosphate from thiamine phosphate: step 1/1.</text>
</comment>
<dbReference type="InterPro" id="IPR006283">
    <property type="entry name" value="ThiL-like"/>
</dbReference>
<evidence type="ECO:0000313" key="6">
    <source>
        <dbReference type="Proteomes" id="UP001138681"/>
    </source>
</evidence>
<name>A0A9X1F3C2_9SPHN</name>
<feature type="binding site" evidence="2">
    <location>
        <position position="25"/>
    </location>
    <ligand>
        <name>Mg(2+)</name>
        <dbReference type="ChEBI" id="CHEBI:18420"/>
        <label>4</label>
    </ligand>
</feature>
<reference evidence="5" key="1">
    <citation type="submission" date="2021-04" db="EMBL/GenBank/DDBJ databases">
        <authorList>
            <person name="Pira H."/>
            <person name="Risdian C."/>
            <person name="Wink J."/>
        </authorList>
    </citation>
    <scope>NUCLEOTIDE SEQUENCE</scope>
    <source>
        <strain evidence="5">WH158</strain>
    </source>
</reference>
<feature type="binding site" evidence="2">
    <location>
        <position position="69"/>
    </location>
    <ligand>
        <name>Mg(2+)</name>
        <dbReference type="ChEBI" id="CHEBI:18420"/>
        <label>4</label>
    </ligand>
</feature>
<accession>A0A9X1F3C2</accession>
<dbReference type="GO" id="GO:0000287">
    <property type="term" value="F:magnesium ion binding"/>
    <property type="evidence" value="ECO:0007669"/>
    <property type="project" value="UniProtKB-UniRule"/>
</dbReference>
<keyword evidence="2" id="KW-0067">ATP-binding</keyword>
<dbReference type="PIRSF" id="PIRSF005303">
    <property type="entry name" value="Thiam_monoph_kin"/>
    <property type="match status" value="1"/>
</dbReference>
<keyword evidence="6" id="KW-1185">Reference proteome</keyword>
<dbReference type="EC" id="2.7.4.16" evidence="2"/>
<feature type="binding site" evidence="2">
    <location>
        <position position="192"/>
    </location>
    <ligand>
        <name>Mg(2+)</name>
        <dbReference type="ChEBI" id="CHEBI:18420"/>
        <label>3</label>
    </ligand>
</feature>
<evidence type="ECO:0000259" key="3">
    <source>
        <dbReference type="Pfam" id="PF00586"/>
    </source>
</evidence>
<feature type="domain" description="PurM-like C-terminal" evidence="4">
    <location>
        <begin position="167"/>
        <end position="247"/>
    </location>
</feature>
<protein>
    <recommendedName>
        <fullName evidence="2">Thiamine-monophosphate kinase</fullName>
        <shortName evidence="2">TMP kinase</shortName>
        <shortName evidence="2">Thiamine-phosphate kinase</shortName>
        <ecNumber evidence="2">2.7.4.16</ecNumber>
    </recommendedName>
</protein>
<keyword evidence="2" id="KW-0460">Magnesium</keyword>
<feature type="binding site" evidence="2">
    <location>
        <position position="195"/>
    </location>
    <ligand>
        <name>Mg(2+)</name>
        <dbReference type="ChEBI" id="CHEBI:18420"/>
        <label>5</label>
    </ligand>
</feature>
<keyword evidence="2" id="KW-0547">Nucleotide-binding</keyword>
<feature type="binding site" evidence="2">
    <location>
        <begin position="111"/>
        <end position="112"/>
    </location>
    <ligand>
        <name>ATP</name>
        <dbReference type="ChEBI" id="CHEBI:30616"/>
    </ligand>
</feature>
<gene>
    <name evidence="2 5" type="primary">thiL</name>
    <name evidence="5" type="ORF">KCG46_07995</name>
</gene>
<feature type="binding site" evidence="2">
    <location>
        <position position="41"/>
    </location>
    <ligand>
        <name>Mg(2+)</name>
        <dbReference type="ChEBI" id="CHEBI:18420"/>
        <label>2</label>
    </ligand>
</feature>
<comment type="catalytic activity">
    <reaction evidence="2">
        <text>thiamine phosphate + ATP = thiamine diphosphate + ADP</text>
        <dbReference type="Rhea" id="RHEA:15913"/>
        <dbReference type="ChEBI" id="CHEBI:30616"/>
        <dbReference type="ChEBI" id="CHEBI:37575"/>
        <dbReference type="ChEBI" id="CHEBI:58937"/>
        <dbReference type="ChEBI" id="CHEBI:456216"/>
        <dbReference type="EC" id="2.7.4.16"/>
    </reaction>
</comment>
<evidence type="ECO:0000256" key="1">
    <source>
        <dbReference type="ARBA" id="ARBA00022977"/>
    </source>
</evidence>
<dbReference type="GO" id="GO:0009229">
    <property type="term" value="P:thiamine diphosphate biosynthetic process"/>
    <property type="evidence" value="ECO:0007669"/>
    <property type="project" value="UniProtKB-UniRule"/>
</dbReference>
<feature type="binding site" evidence="2">
    <location>
        <position position="194"/>
    </location>
    <ligand>
        <name>ATP</name>
        <dbReference type="ChEBI" id="CHEBI:30616"/>
    </ligand>
</feature>
<comment type="function">
    <text evidence="2">Catalyzes the ATP-dependent phosphorylation of thiamine-monophosphate (TMP) to form thiamine-pyrophosphate (TPP), the active form of vitamin B1.</text>
</comment>
<comment type="caution">
    <text evidence="5">The sequence shown here is derived from an EMBL/GenBank/DDBJ whole genome shotgun (WGS) entry which is preliminary data.</text>
</comment>